<dbReference type="EnsemblMetazoa" id="ISCW003492-RA">
    <property type="protein sequence ID" value="ISCW003492-PA"/>
    <property type="gene ID" value="ISCW003492"/>
</dbReference>
<organism>
    <name type="scientific">Ixodes scapularis</name>
    <name type="common">Black-legged tick</name>
    <name type="synonym">Deer tick</name>
    <dbReference type="NCBI Taxonomy" id="6945"/>
    <lineage>
        <taxon>Eukaryota</taxon>
        <taxon>Metazoa</taxon>
        <taxon>Ecdysozoa</taxon>
        <taxon>Arthropoda</taxon>
        <taxon>Chelicerata</taxon>
        <taxon>Arachnida</taxon>
        <taxon>Acari</taxon>
        <taxon>Parasitiformes</taxon>
        <taxon>Ixodida</taxon>
        <taxon>Ixodoidea</taxon>
        <taxon>Ixodidae</taxon>
        <taxon>Ixodinae</taxon>
        <taxon>Ixodes</taxon>
    </lineage>
</organism>
<dbReference type="EMBL" id="DS694733">
    <property type="protein sequence ID" value="EEC04934.1"/>
    <property type="molecule type" value="Genomic_DNA"/>
</dbReference>
<reference evidence="1 3" key="1">
    <citation type="submission" date="2008-03" db="EMBL/GenBank/DDBJ databases">
        <title>Annotation of Ixodes scapularis.</title>
        <authorList>
            <consortium name="Ixodes scapularis Genome Project Consortium"/>
            <person name="Caler E."/>
            <person name="Hannick L.I."/>
            <person name="Bidwell S."/>
            <person name="Joardar V."/>
            <person name="Thiagarajan M."/>
            <person name="Amedeo P."/>
            <person name="Galinsky K.J."/>
            <person name="Schobel S."/>
            <person name="Inman J."/>
            <person name="Hostetler J."/>
            <person name="Miller J."/>
            <person name="Hammond M."/>
            <person name="Megy K."/>
            <person name="Lawson D."/>
            <person name="Kodira C."/>
            <person name="Sutton G."/>
            <person name="Meyer J."/>
            <person name="Hill C.A."/>
            <person name="Birren B."/>
            <person name="Nene V."/>
            <person name="Collins F."/>
            <person name="Alarcon-Chaidez F."/>
            <person name="Wikel S."/>
            <person name="Strausberg R."/>
        </authorList>
    </citation>
    <scope>NUCLEOTIDE SEQUENCE [LARGE SCALE GENOMIC DNA]</scope>
    <source>
        <strain evidence="3">Wikel</strain>
        <strain evidence="1">Wikel colony</strain>
    </source>
</reference>
<dbReference type="VEuPathDB" id="VectorBase:ISCI003492"/>
<reference evidence="2" key="2">
    <citation type="submission" date="2020-05" db="UniProtKB">
        <authorList>
            <consortium name="EnsemblMetazoa"/>
        </authorList>
    </citation>
    <scope>IDENTIFICATION</scope>
    <source>
        <strain evidence="2">wikel</strain>
    </source>
</reference>
<dbReference type="PaxDb" id="6945-B7PEB2"/>
<protein>
    <submittedName>
        <fullName evidence="1 2">Uncharacterized protein</fullName>
    </submittedName>
</protein>
<evidence type="ECO:0000313" key="3">
    <source>
        <dbReference type="Proteomes" id="UP000001555"/>
    </source>
</evidence>
<accession>B7PEB2</accession>
<dbReference type="AlphaFoldDB" id="B7PEB2"/>
<proteinExistence type="predicted"/>
<gene>
    <name evidence="1" type="ORF">IscW_ISCW003492</name>
</gene>
<keyword evidence="3" id="KW-1185">Reference proteome</keyword>
<dbReference type="EMBL" id="ABJB010336323">
    <property type="status" value="NOT_ANNOTATED_CDS"/>
    <property type="molecule type" value="Genomic_DNA"/>
</dbReference>
<name>B7PEB2_IXOSC</name>
<dbReference type="VEuPathDB" id="VectorBase:ISCW003492"/>
<dbReference type="HOGENOM" id="CLU_1706214_0_0_1"/>
<evidence type="ECO:0000313" key="1">
    <source>
        <dbReference type="EMBL" id="EEC04934.1"/>
    </source>
</evidence>
<dbReference type="InParanoid" id="B7PEB2"/>
<evidence type="ECO:0000313" key="2">
    <source>
        <dbReference type="EnsemblMetazoa" id="ISCW003492-PA"/>
    </source>
</evidence>
<dbReference type="Proteomes" id="UP000001555">
    <property type="component" value="Unassembled WGS sequence"/>
</dbReference>
<sequence length="154" mass="17558">MICVDAKDVTARNLVSYAMKMLFSGDSFICKVARSFCIVWLLRKVFSQRKTFLMKRRHVVTASPFSIGLSSLPQNLTVKKSCGKLLTLTQAFEALTRFIFKCSLSKIDIFFNRRFLQKHTKLMLQICALRALSLAQSLPPCIVLLLGRIREAHL</sequence>